<evidence type="ECO:0000313" key="3">
    <source>
        <dbReference type="EMBL" id="WOH37658.1"/>
    </source>
</evidence>
<reference evidence="3" key="2">
    <citation type="journal article" date="2024" name="Int. J. Syst. Evol. Microbiol.">
        <title>Thalassotalea psychrophila sp. nov., Thalassotalea nanhaiensis sp. nov. and Thalassotalea fonticola sp. nov., three psychrophilic bacteria isolated from deep-sea sediment.</title>
        <authorList>
            <person name="Li A.Q."/>
            <person name="Qi X.Q."/>
            <person name="Zhang C."/>
            <person name="Huang X.G."/>
            <person name="Wen D.Y."/>
            <person name="Li X.G."/>
            <person name="Zhang W.J."/>
        </authorList>
    </citation>
    <scope>NUCLEOTIDE SEQUENCE</scope>
    <source>
        <strain evidence="3">S1-1</strain>
    </source>
</reference>
<protein>
    <submittedName>
        <fullName evidence="3">DUF4236 domain-containing protein</fullName>
    </submittedName>
</protein>
<sequence>MGVFLRKSIKVGAFRFNLSKSGVGVSAGVKGLRLGTGPRGNYVRIGTKGIYYSASLPKPPNIDSNPRIEPINLDSVKLPVSSTHEELKEIDSADTSQIVDSSSVDLLNELNLKQKKLTLFPIVFAIFILLVLFGYYSKLSNELLGVLIFLGVGFSWFSHNRDILAKTSVLLYDFEPKIESNYNQLIEGLLKISQCAKVWHISASGKVLDQKYHAGASDLVERKETTIKVVEPPNIKTNVKSIAIAVGRQTLHFFPDRVLIFDANGVGAANYYSLKVNAKEKQFIEEDGVPSDAKVVDKTWKYVNKSGGPDRRFNDNHEIPICLYEEILFKSRNGINEIIQLSSCGKTKMLLDAFTKFSTFLPKEVVSQSEAA</sequence>
<dbReference type="InterPro" id="IPR025330">
    <property type="entry name" value="DUF4236"/>
</dbReference>
<dbReference type="Proteomes" id="UP001301442">
    <property type="component" value="Chromosome"/>
</dbReference>
<keyword evidence="5" id="KW-1185">Reference proteome</keyword>
<gene>
    <name evidence="4" type="ORF">RI844_00040</name>
    <name evidence="3" type="ORF">RI844_20230</name>
</gene>
<dbReference type="EMBL" id="CP136600">
    <property type="protein sequence ID" value="WOH37658.1"/>
    <property type="molecule type" value="Genomic_DNA"/>
</dbReference>
<evidence type="ECO:0000259" key="2">
    <source>
        <dbReference type="Pfam" id="PF14020"/>
    </source>
</evidence>
<evidence type="ECO:0000256" key="1">
    <source>
        <dbReference type="SAM" id="Phobius"/>
    </source>
</evidence>
<feature type="transmembrane region" description="Helical" evidence="1">
    <location>
        <begin position="143"/>
        <end position="159"/>
    </location>
</feature>
<feature type="transmembrane region" description="Helical" evidence="1">
    <location>
        <begin position="117"/>
        <end position="137"/>
    </location>
</feature>
<reference evidence="3 5" key="1">
    <citation type="submission" date="2023-09" db="EMBL/GenBank/DDBJ databases">
        <authorList>
            <person name="Qi X."/>
        </authorList>
    </citation>
    <scope>NUCLEOTIDE SEQUENCE [LARGE SCALE GENOMIC DNA]</scope>
    <source>
        <strain evidence="3 5">S1-1</strain>
    </source>
</reference>
<dbReference type="Pfam" id="PF14020">
    <property type="entry name" value="DUF4236"/>
    <property type="match status" value="1"/>
</dbReference>
<dbReference type="RefSeq" id="WP_348396444.1">
    <property type="nucleotide sequence ID" value="NZ_CP136600.1"/>
</dbReference>
<feature type="domain" description="DUF4236" evidence="2">
    <location>
        <begin position="5"/>
        <end position="53"/>
    </location>
</feature>
<evidence type="ECO:0000313" key="5">
    <source>
        <dbReference type="Proteomes" id="UP001301442"/>
    </source>
</evidence>
<accession>A0ABZ0GPW9</accession>
<name>A0ABZ0GPW9_9GAMM</name>
<proteinExistence type="predicted"/>
<keyword evidence="1" id="KW-1133">Transmembrane helix</keyword>
<evidence type="ECO:0000313" key="4">
    <source>
        <dbReference type="EMBL" id="WOH37668.1"/>
    </source>
</evidence>
<keyword evidence="1" id="KW-0472">Membrane</keyword>
<organism evidence="3 5">
    <name type="scientific">Thalassotalea fonticola</name>
    <dbReference type="NCBI Taxonomy" id="3065649"/>
    <lineage>
        <taxon>Bacteria</taxon>
        <taxon>Pseudomonadati</taxon>
        <taxon>Pseudomonadota</taxon>
        <taxon>Gammaproteobacteria</taxon>
        <taxon>Alteromonadales</taxon>
        <taxon>Colwelliaceae</taxon>
        <taxon>Thalassotalea</taxon>
    </lineage>
</organism>
<keyword evidence="1" id="KW-0812">Transmembrane</keyword>
<dbReference type="EMBL" id="CP136600">
    <property type="protein sequence ID" value="WOH37668.1"/>
    <property type="molecule type" value="Genomic_DNA"/>
</dbReference>